<dbReference type="Gene3D" id="3.40.50.1000">
    <property type="entry name" value="HAD superfamily/HAD-like"/>
    <property type="match status" value="1"/>
</dbReference>
<dbReference type="PANTHER" id="PTHR19288:SF25">
    <property type="entry name" value="PHOSPHATIDYLGLYCEROPHOSPHATASE GEP4, MITOCHONDRIAL"/>
    <property type="match status" value="1"/>
</dbReference>
<name>A0A9D1LUJ8_9FIRM</name>
<dbReference type="AlphaFoldDB" id="A0A9D1LUJ8"/>
<dbReference type="InterPro" id="IPR036412">
    <property type="entry name" value="HAD-like_sf"/>
</dbReference>
<dbReference type="SUPFAM" id="SSF56784">
    <property type="entry name" value="HAD-like"/>
    <property type="match status" value="1"/>
</dbReference>
<dbReference type="PANTHER" id="PTHR19288">
    <property type="entry name" value="4-NITROPHENYLPHOSPHATASE-RELATED"/>
    <property type="match status" value="1"/>
</dbReference>
<dbReference type="GO" id="GO:0008962">
    <property type="term" value="F:phosphatidylglycerophosphatase activity"/>
    <property type="evidence" value="ECO:0007669"/>
    <property type="project" value="InterPro"/>
</dbReference>
<dbReference type="EMBL" id="DVND01000093">
    <property type="protein sequence ID" value="HIU48400.1"/>
    <property type="molecule type" value="Genomic_DNA"/>
</dbReference>
<organism evidence="1 2">
    <name type="scientific">Candidatus Avimonoglobus intestinipullorum</name>
    <dbReference type="NCBI Taxonomy" id="2840699"/>
    <lineage>
        <taxon>Bacteria</taxon>
        <taxon>Bacillati</taxon>
        <taxon>Bacillota</taxon>
        <taxon>Clostridia</taxon>
        <taxon>Eubacteriales</taxon>
        <taxon>Candidatus Avimonoglobus</taxon>
    </lineage>
</organism>
<dbReference type="Pfam" id="PF13242">
    <property type="entry name" value="Hydrolase_like"/>
    <property type="match status" value="1"/>
</dbReference>
<proteinExistence type="predicted"/>
<reference evidence="1" key="2">
    <citation type="journal article" date="2021" name="PeerJ">
        <title>Extensive microbial diversity within the chicken gut microbiome revealed by metagenomics and culture.</title>
        <authorList>
            <person name="Gilroy R."/>
            <person name="Ravi A."/>
            <person name="Getino M."/>
            <person name="Pursley I."/>
            <person name="Horton D.L."/>
            <person name="Alikhan N.F."/>
            <person name="Baker D."/>
            <person name="Gharbi K."/>
            <person name="Hall N."/>
            <person name="Watson M."/>
            <person name="Adriaenssens E.M."/>
            <person name="Foster-Nyarko E."/>
            <person name="Jarju S."/>
            <person name="Secka A."/>
            <person name="Antonio M."/>
            <person name="Oren A."/>
            <person name="Chaudhuri R.R."/>
            <person name="La Ragione R."/>
            <person name="Hildebrand F."/>
            <person name="Pallen M.J."/>
        </authorList>
    </citation>
    <scope>NUCLEOTIDE SEQUENCE</scope>
    <source>
        <strain evidence="1">ChiSjej4B22-9803</strain>
    </source>
</reference>
<dbReference type="NCBIfam" id="TIGR01668">
    <property type="entry name" value="YqeG_hyp_ppase"/>
    <property type="match status" value="1"/>
</dbReference>
<evidence type="ECO:0000313" key="2">
    <source>
        <dbReference type="Proteomes" id="UP000824111"/>
    </source>
</evidence>
<sequence length="177" mass="20414">MEWSEGMLERFYPDYKYKAVQDIAAGFFKERGIRYAVLDIDNTLVPYTVPEPTQAALEFLERLRGEGVQFCFVSNNRAERVQLFNQTIGAWYCARAKKPLRVGIGKALAHFGAKPEETVLIGDQIFTDVWGGRRAGLMTVLVEPIEEKETLFFRFKRRLEKIVLNRYESTKEAANHV</sequence>
<dbReference type="InterPro" id="IPR023214">
    <property type="entry name" value="HAD_sf"/>
</dbReference>
<dbReference type="InterPro" id="IPR010021">
    <property type="entry name" value="PGPP1/Gep4"/>
</dbReference>
<gene>
    <name evidence="1" type="ORF">IAB04_03480</name>
</gene>
<accession>A0A9D1LUJ8</accession>
<comment type="caution">
    <text evidence="1">The sequence shown here is derived from an EMBL/GenBank/DDBJ whole genome shotgun (WGS) entry which is preliminary data.</text>
</comment>
<protein>
    <submittedName>
        <fullName evidence="1">YqeG family HAD IIIA-type phosphatase</fullName>
    </submittedName>
</protein>
<dbReference type="Proteomes" id="UP000824111">
    <property type="component" value="Unassembled WGS sequence"/>
</dbReference>
<dbReference type="GO" id="GO:0005737">
    <property type="term" value="C:cytoplasm"/>
    <property type="evidence" value="ECO:0007669"/>
    <property type="project" value="TreeGrafter"/>
</dbReference>
<reference evidence="1" key="1">
    <citation type="submission" date="2020-10" db="EMBL/GenBank/DDBJ databases">
        <authorList>
            <person name="Gilroy R."/>
        </authorList>
    </citation>
    <scope>NUCLEOTIDE SEQUENCE</scope>
    <source>
        <strain evidence="1">ChiSjej4B22-9803</strain>
    </source>
</reference>
<evidence type="ECO:0000313" key="1">
    <source>
        <dbReference type="EMBL" id="HIU48400.1"/>
    </source>
</evidence>